<dbReference type="GO" id="GO:0015421">
    <property type="term" value="F:ABC-type oligopeptide transporter activity"/>
    <property type="evidence" value="ECO:0007669"/>
    <property type="project" value="TreeGrafter"/>
</dbReference>
<dbReference type="AlphaFoldDB" id="A0A3S4I428"/>
<evidence type="ECO:0000313" key="2">
    <source>
        <dbReference type="Proteomes" id="UP000275777"/>
    </source>
</evidence>
<dbReference type="EC" id="3.6.3.-" evidence="1"/>
<dbReference type="SUPFAM" id="SSF52540">
    <property type="entry name" value="P-loop containing nucleoside triphosphate hydrolases"/>
    <property type="match status" value="1"/>
</dbReference>
<sequence>MQAALENLMKNRTTIVIAHRLSTIENADRIVVMHQGRLAEQGRHLALLEQGGLYARLHSLQFSEPQAD</sequence>
<accession>A0A3S4I428</accession>
<dbReference type="Gene3D" id="3.40.50.300">
    <property type="entry name" value="P-loop containing nucleotide triphosphate hydrolases"/>
    <property type="match status" value="1"/>
</dbReference>
<proteinExistence type="predicted"/>
<name>A0A3S4I428_CHRVL</name>
<organism evidence="1 2">
    <name type="scientific">Chromobacterium violaceum</name>
    <dbReference type="NCBI Taxonomy" id="536"/>
    <lineage>
        <taxon>Bacteria</taxon>
        <taxon>Pseudomonadati</taxon>
        <taxon>Pseudomonadota</taxon>
        <taxon>Betaproteobacteria</taxon>
        <taxon>Neisseriales</taxon>
        <taxon>Chromobacteriaceae</taxon>
        <taxon>Chromobacterium</taxon>
    </lineage>
</organism>
<evidence type="ECO:0000313" key="1">
    <source>
        <dbReference type="EMBL" id="VEB40747.1"/>
    </source>
</evidence>
<reference evidence="1 2" key="1">
    <citation type="submission" date="2018-12" db="EMBL/GenBank/DDBJ databases">
        <authorList>
            <consortium name="Pathogen Informatics"/>
        </authorList>
    </citation>
    <scope>NUCLEOTIDE SEQUENCE [LARGE SCALE GENOMIC DNA]</scope>
    <source>
        <strain evidence="1 2">NCTC9695</strain>
    </source>
</reference>
<dbReference type="InterPro" id="IPR027417">
    <property type="entry name" value="P-loop_NTPase"/>
</dbReference>
<dbReference type="EMBL" id="LR134182">
    <property type="protein sequence ID" value="VEB40747.1"/>
    <property type="molecule type" value="Genomic_DNA"/>
</dbReference>
<dbReference type="Proteomes" id="UP000275777">
    <property type="component" value="Chromosome"/>
</dbReference>
<protein>
    <submittedName>
        <fullName evidence="1">Lipid A export ATP-binding/permease protein MsbA</fullName>
        <ecNumber evidence="1">3.6.3.-</ecNumber>
    </submittedName>
</protein>
<dbReference type="PANTHER" id="PTHR43394:SF1">
    <property type="entry name" value="ATP-BINDING CASSETTE SUB-FAMILY B MEMBER 10, MITOCHONDRIAL"/>
    <property type="match status" value="1"/>
</dbReference>
<keyword evidence="1" id="KW-0547">Nucleotide-binding</keyword>
<dbReference type="InterPro" id="IPR039421">
    <property type="entry name" value="Type_1_exporter"/>
</dbReference>
<dbReference type="PANTHER" id="PTHR43394">
    <property type="entry name" value="ATP-DEPENDENT PERMEASE MDL1, MITOCHONDRIAL"/>
    <property type="match status" value="1"/>
</dbReference>
<gene>
    <name evidence="1" type="primary">msbA_2</name>
    <name evidence="1" type="ORF">NCTC9695_01149</name>
</gene>
<keyword evidence="1" id="KW-0067">ATP-binding</keyword>
<dbReference type="GO" id="GO:0016787">
    <property type="term" value="F:hydrolase activity"/>
    <property type="evidence" value="ECO:0007669"/>
    <property type="project" value="UniProtKB-KW"/>
</dbReference>
<dbReference type="GO" id="GO:0005524">
    <property type="term" value="F:ATP binding"/>
    <property type="evidence" value="ECO:0007669"/>
    <property type="project" value="UniProtKB-KW"/>
</dbReference>
<keyword evidence="1" id="KW-0378">Hydrolase</keyword>